<feature type="transmembrane region" description="Helical" evidence="8">
    <location>
        <begin position="37"/>
        <end position="56"/>
    </location>
</feature>
<evidence type="ECO:0000256" key="5">
    <source>
        <dbReference type="ARBA" id="ARBA00022989"/>
    </source>
</evidence>
<organism evidence="9 10">
    <name type="scientific">Bifidobacterium myosotis</name>
    <dbReference type="NCBI Taxonomy" id="1630166"/>
    <lineage>
        <taxon>Bacteria</taxon>
        <taxon>Bacillati</taxon>
        <taxon>Actinomycetota</taxon>
        <taxon>Actinomycetes</taxon>
        <taxon>Bifidobacteriales</taxon>
        <taxon>Bifidobacteriaceae</taxon>
        <taxon>Bifidobacterium</taxon>
    </lineage>
</organism>
<feature type="transmembrane region" description="Helical" evidence="8">
    <location>
        <begin position="256"/>
        <end position="275"/>
    </location>
</feature>
<evidence type="ECO:0000256" key="1">
    <source>
        <dbReference type="ARBA" id="ARBA00004141"/>
    </source>
</evidence>
<evidence type="ECO:0000313" key="10">
    <source>
        <dbReference type="Proteomes" id="UP000216871"/>
    </source>
</evidence>
<keyword evidence="3" id="KW-1003">Cell membrane</keyword>
<evidence type="ECO:0000256" key="7">
    <source>
        <dbReference type="SAM" id="MobiDB-lite"/>
    </source>
</evidence>
<evidence type="ECO:0000256" key="4">
    <source>
        <dbReference type="ARBA" id="ARBA00022692"/>
    </source>
</evidence>
<evidence type="ECO:0000313" key="9">
    <source>
        <dbReference type="EMBL" id="OZG60389.1"/>
    </source>
</evidence>
<evidence type="ECO:0000256" key="3">
    <source>
        <dbReference type="ARBA" id="ARBA00022475"/>
    </source>
</evidence>
<dbReference type="PANTHER" id="PTHR36838">
    <property type="entry name" value="AUXIN EFFLUX CARRIER FAMILY PROTEIN"/>
    <property type="match status" value="1"/>
</dbReference>
<dbReference type="GO" id="GO:0055085">
    <property type="term" value="P:transmembrane transport"/>
    <property type="evidence" value="ECO:0007669"/>
    <property type="project" value="InterPro"/>
</dbReference>
<evidence type="ECO:0000256" key="2">
    <source>
        <dbReference type="ARBA" id="ARBA00022448"/>
    </source>
</evidence>
<dbReference type="Pfam" id="PF03547">
    <property type="entry name" value="Mem_trans"/>
    <property type="match status" value="1"/>
</dbReference>
<accession>A0A261FML8</accession>
<name>A0A261FML8_9BIFI</name>
<protein>
    <submittedName>
        <fullName evidence="9">Permease</fullName>
    </submittedName>
</protein>
<reference evidence="9 10" key="1">
    <citation type="journal article" date="2017" name="BMC Genomics">
        <title>Comparative genomic and phylogenomic analyses of the Bifidobacteriaceae family.</title>
        <authorList>
            <person name="Lugli G.A."/>
            <person name="Milani C."/>
            <person name="Turroni F."/>
            <person name="Duranti S."/>
            <person name="Mancabelli L."/>
            <person name="Mangifesta M."/>
            <person name="Ferrario C."/>
            <person name="Modesto M."/>
            <person name="Mattarelli P."/>
            <person name="Jiri K."/>
            <person name="van Sinderen D."/>
            <person name="Ventura M."/>
        </authorList>
    </citation>
    <scope>NUCLEOTIDE SEQUENCE [LARGE SCALE GENOMIC DNA]</scope>
    <source>
        <strain evidence="9 10">DSM 100196</strain>
    </source>
</reference>
<feature type="transmembrane region" description="Helical" evidence="8">
    <location>
        <begin position="287"/>
        <end position="311"/>
    </location>
</feature>
<dbReference type="PANTHER" id="PTHR36838:SF1">
    <property type="entry name" value="SLR1864 PROTEIN"/>
    <property type="match status" value="1"/>
</dbReference>
<evidence type="ECO:0000256" key="8">
    <source>
        <dbReference type="SAM" id="Phobius"/>
    </source>
</evidence>
<feature type="transmembrane region" description="Helical" evidence="8">
    <location>
        <begin position="101"/>
        <end position="123"/>
    </location>
</feature>
<gene>
    <name evidence="9" type="ORF">BMYO_0850</name>
</gene>
<evidence type="ECO:0000256" key="6">
    <source>
        <dbReference type="ARBA" id="ARBA00023136"/>
    </source>
</evidence>
<feature type="transmembrane region" description="Helical" evidence="8">
    <location>
        <begin position="6"/>
        <end position="25"/>
    </location>
</feature>
<feature type="transmembrane region" description="Helical" evidence="8">
    <location>
        <begin position="354"/>
        <end position="375"/>
    </location>
</feature>
<dbReference type="GO" id="GO:0016020">
    <property type="term" value="C:membrane"/>
    <property type="evidence" value="ECO:0007669"/>
    <property type="project" value="UniProtKB-SubCell"/>
</dbReference>
<dbReference type="AlphaFoldDB" id="A0A261FML8"/>
<keyword evidence="6 8" id="KW-0472">Membrane</keyword>
<keyword evidence="10" id="KW-1185">Reference proteome</keyword>
<dbReference type="Proteomes" id="UP000216871">
    <property type="component" value="Unassembled WGS sequence"/>
</dbReference>
<comment type="caution">
    <text evidence="9">The sequence shown here is derived from an EMBL/GenBank/DDBJ whole genome shotgun (WGS) entry which is preliminary data.</text>
</comment>
<dbReference type="InterPro" id="IPR004776">
    <property type="entry name" value="Mem_transp_PIN-like"/>
</dbReference>
<feature type="transmembrane region" description="Helical" evidence="8">
    <location>
        <begin position="129"/>
        <end position="148"/>
    </location>
</feature>
<feature type="transmembrane region" description="Helical" evidence="8">
    <location>
        <begin position="225"/>
        <end position="244"/>
    </location>
</feature>
<keyword evidence="2" id="KW-0813">Transport</keyword>
<comment type="subcellular location">
    <subcellularLocation>
        <location evidence="1">Membrane</location>
        <topology evidence="1">Multi-pass membrane protein</topology>
    </subcellularLocation>
</comment>
<keyword evidence="5 8" id="KW-1133">Transmembrane helix</keyword>
<keyword evidence="4 8" id="KW-0812">Transmembrane</keyword>
<feature type="compositionally biased region" description="Basic and acidic residues" evidence="7">
    <location>
        <begin position="177"/>
        <end position="196"/>
    </location>
</feature>
<sequence>MGQFGVMVGQLVGFLIMLMVGYGCVRLRFYGKTALDGMCSLLLNVLIPVLVFSNAVDGTDRSHLEANWGVMLLTSVMYGLLILTFWAFAHLLRLTGSRSHVFQASLVFGNAGFIGIPLIMALWPREGAIYVALMSIIDQTLLWTYGVWLCEPVRPAVGAGGAGGIGRNDSAAGSRGVDGRHSADKRHNAGERHNADGSRGAVGEDLPAASRPSLGSRVLGLLRRFVNPAFIGVMIALALILLGIKVPNLILKPLHTIGNMATPMSLIYLGGLFALTKWWGVLRRYELYAGLVAKMIAFPLAFYALLTWSVGALPFALPITHDMILMITVIAGLPTMTTIAMFTGRKDNMPDYAVGFVLVSTLFSLVSLTIVSAVVF</sequence>
<feature type="transmembrane region" description="Helical" evidence="8">
    <location>
        <begin position="323"/>
        <end position="342"/>
    </location>
</feature>
<dbReference type="EMBL" id="MWWW01000008">
    <property type="protein sequence ID" value="OZG60389.1"/>
    <property type="molecule type" value="Genomic_DNA"/>
</dbReference>
<feature type="region of interest" description="Disordered" evidence="7">
    <location>
        <begin position="168"/>
        <end position="208"/>
    </location>
</feature>
<dbReference type="RefSeq" id="WP_094667322.1">
    <property type="nucleotide sequence ID" value="NZ_MWWW01000008.1"/>
</dbReference>
<proteinExistence type="predicted"/>
<dbReference type="OrthoDB" id="3238001at2"/>
<feature type="transmembrane region" description="Helical" evidence="8">
    <location>
        <begin position="68"/>
        <end position="89"/>
    </location>
</feature>